<dbReference type="Proteomes" id="UP000006310">
    <property type="component" value="Chromosome 2"/>
</dbReference>
<dbReference type="EMBL" id="HE978315">
    <property type="protein sequence ID" value="CCK68535.1"/>
    <property type="molecule type" value="Genomic_DNA"/>
</dbReference>
<accession>J7R168</accession>
<dbReference type="KEGG" id="kng:KNAG_0B00880"/>
<dbReference type="GO" id="GO:0032258">
    <property type="term" value="P:cytoplasm to vacuole targeting by the Cvt pathway"/>
    <property type="evidence" value="ECO:0007669"/>
    <property type="project" value="EnsemblFungi"/>
</dbReference>
<dbReference type="eggNOG" id="ENOG502RYA4">
    <property type="taxonomic scope" value="Eukaryota"/>
</dbReference>
<evidence type="ECO:0000313" key="3">
    <source>
        <dbReference type="Proteomes" id="UP000006310"/>
    </source>
</evidence>
<dbReference type="GeneID" id="34524185"/>
<dbReference type="GO" id="GO:0000301">
    <property type="term" value="P:retrograde transport, vesicle recycling within Golgi"/>
    <property type="evidence" value="ECO:0007669"/>
    <property type="project" value="EnsemblFungi"/>
</dbReference>
<keyword evidence="3" id="KW-1185">Reference proteome</keyword>
<proteinExistence type="predicted"/>
<dbReference type="GO" id="GO:0000425">
    <property type="term" value="P:pexophagy"/>
    <property type="evidence" value="ECO:0007669"/>
    <property type="project" value="EnsemblFungi"/>
</dbReference>
<dbReference type="OrthoDB" id="4034328at2759"/>
<reference evidence="3" key="2">
    <citation type="submission" date="2012-08" db="EMBL/GenBank/DDBJ databases">
        <title>Genome sequence of Kazachstania naganishii.</title>
        <authorList>
            <person name="Gordon J.L."/>
            <person name="Armisen D."/>
            <person name="Proux-Wera E."/>
            <person name="OhEigeartaigh S.S."/>
            <person name="Byrne K.P."/>
            <person name="Wolfe K.H."/>
        </authorList>
    </citation>
    <scope>NUCLEOTIDE SEQUENCE [LARGE SCALE GENOMIC DNA]</scope>
    <source>
        <strain evidence="3">ATCC MYA-139 / BCRC 22969 / CBS 8797 / CCRC 22969 / KCTC 17520 / NBRC 10181 / NCYC 3082</strain>
    </source>
</reference>
<dbReference type="GO" id="GO:0017119">
    <property type="term" value="C:Golgi transport complex"/>
    <property type="evidence" value="ECO:0007669"/>
    <property type="project" value="EnsemblFungi"/>
</dbReference>
<name>J7R168_HUIN7</name>
<dbReference type="Gene3D" id="1.20.58.1240">
    <property type="match status" value="1"/>
</dbReference>
<dbReference type="STRING" id="1071383.J7R168"/>
<dbReference type="OMA" id="YVHHLRN"/>
<dbReference type="HOGENOM" id="CLU_095072_0_0_1"/>
<feature type="domain" description="Conserved oligomeric Golgi complex subunit 2 C-terminal" evidence="1">
    <location>
        <begin position="112"/>
        <end position="250"/>
    </location>
</feature>
<dbReference type="InterPro" id="IPR054494">
    <property type="entry name" value="COG2_C"/>
</dbReference>
<sequence length="263" mass="30225">MNILDDGEFDIDLPQISELNTELFAATVDEYAIPNSADSGTKFDVDRFLMDNNFQYATLDNLIRTVSGLTSDSIKHLLDQITSNYPKYLEFFRTYDQEDNEAYLELQKTNNDIGVFTEMLAKLTERDIPLIQEKVGDVVEYLKKLDEISILLENHMLLSENINTVKQLSKKLHELCGLETIDEFLGCELVKQLHSFLSVCGRLLHEFENLSSPFINHLSNEYQGIIQEFQLSLKILTDKCLENPSQYSKLSRQLTSLLPEIIN</sequence>
<dbReference type="AlphaFoldDB" id="J7R168"/>
<protein>
    <recommendedName>
        <fullName evidence="1">Conserved oligomeric Golgi complex subunit 2 C-terminal domain-containing protein</fullName>
    </recommendedName>
</protein>
<reference evidence="2 3" key="1">
    <citation type="journal article" date="2011" name="Proc. Natl. Acad. Sci. U.S.A.">
        <title>Evolutionary erosion of yeast sex chromosomes by mating-type switching accidents.</title>
        <authorList>
            <person name="Gordon J.L."/>
            <person name="Armisen D."/>
            <person name="Proux-Wera E."/>
            <person name="Oheigeartaigh S.S."/>
            <person name="Byrne K.P."/>
            <person name="Wolfe K.H."/>
        </authorList>
    </citation>
    <scope>NUCLEOTIDE SEQUENCE [LARGE SCALE GENOMIC DNA]</scope>
    <source>
        <strain evidence="3">ATCC MYA-139 / BCRC 22969 / CBS 8797 / CCRC 22969 / KCTC 17520 / NBRC 10181 / NCYC 3082</strain>
    </source>
</reference>
<organism evidence="2 3">
    <name type="scientific">Huiozyma naganishii (strain ATCC MYA-139 / BCRC 22969 / CBS 8797 / KCTC 17520 / NBRC 10181 / NCYC 3082 / Yp74L-3)</name>
    <name type="common">Yeast</name>
    <name type="synonym">Kazachstania naganishii</name>
    <dbReference type="NCBI Taxonomy" id="1071383"/>
    <lineage>
        <taxon>Eukaryota</taxon>
        <taxon>Fungi</taxon>
        <taxon>Dikarya</taxon>
        <taxon>Ascomycota</taxon>
        <taxon>Saccharomycotina</taxon>
        <taxon>Saccharomycetes</taxon>
        <taxon>Saccharomycetales</taxon>
        <taxon>Saccharomycetaceae</taxon>
        <taxon>Huiozyma</taxon>
    </lineage>
</organism>
<dbReference type="GO" id="GO:0006888">
    <property type="term" value="P:endoplasmic reticulum to Golgi vesicle-mediated transport"/>
    <property type="evidence" value="ECO:0007669"/>
    <property type="project" value="EnsemblFungi"/>
</dbReference>
<evidence type="ECO:0000313" key="2">
    <source>
        <dbReference type="EMBL" id="CCK68535.1"/>
    </source>
</evidence>
<dbReference type="RefSeq" id="XP_022462781.1">
    <property type="nucleotide sequence ID" value="XM_022611365.1"/>
</dbReference>
<gene>
    <name evidence="2" type="primary">KNAG0B00880</name>
    <name evidence="2" type="ordered locus">KNAG_0B00880</name>
</gene>
<evidence type="ECO:0000259" key="1">
    <source>
        <dbReference type="Pfam" id="PF22431"/>
    </source>
</evidence>
<dbReference type="Pfam" id="PF22431">
    <property type="entry name" value="COG2p_C"/>
    <property type="match status" value="1"/>
</dbReference>